<reference evidence="1 2" key="1">
    <citation type="submission" date="2012-12" db="EMBL/GenBank/DDBJ databases">
        <title>Novel taxa of Listeriaceae from agricultural environments in the United States.</title>
        <authorList>
            <person name="den Bakker H.C."/>
            <person name="Allred A."/>
            <person name="Warchocki S."/>
            <person name="Wright E.M."/>
            <person name="Burrell A."/>
            <person name="Nightingale K.K."/>
            <person name="Kephart D."/>
            <person name="Wiedmann M."/>
        </authorList>
    </citation>
    <scope>NUCLEOTIDE SEQUENCE [LARGE SCALE GENOMIC DNA]</scope>
    <source>
        <strain evidence="1 2">FSL F6-1183</strain>
    </source>
</reference>
<sequence length="177" mass="19894">MPLGFLYKDMNLKTFVKEVKDSSGNEISSNDYTVTFVKSTNINRLELNDIKNTGVTTVLVTQLSTEKTITVNVPTRVVWGEAISVGGIQVIDTSDDQYPVRTAITYTLNQHDGKKYLISNYGNTHNTQNVAAHSRFPSTYSTFTQYRVTENTDKLLSTYNKYAYSFKGTELVKKSCS</sequence>
<dbReference type="AlphaFoldDB" id="A0A829R776"/>
<evidence type="ECO:0000313" key="2">
    <source>
        <dbReference type="Proteomes" id="UP000019251"/>
    </source>
</evidence>
<gene>
    <name evidence="1" type="ORF">LMUR_06622</name>
</gene>
<evidence type="ECO:0000313" key="1">
    <source>
        <dbReference type="EMBL" id="EUJ28739.1"/>
    </source>
</evidence>
<dbReference type="EMBL" id="AODG01000007">
    <property type="protein sequence ID" value="EUJ28739.1"/>
    <property type="molecule type" value="Genomic_DNA"/>
</dbReference>
<organism evidence="1 2">
    <name type="scientific">Listeria grayi FSL F6-1183</name>
    <dbReference type="NCBI Taxonomy" id="1265827"/>
    <lineage>
        <taxon>Bacteria</taxon>
        <taxon>Bacillati</taxon>
        <taxon>Bacillota</taxon>
        <taxon>Bacilli</taxon>
        <taxon>Bacillales</taxon>
        <taxon>Listeriaceae</taxon>
        <taxon>Listeria</taxon>
    </lineage>
</organism>
<proteinExistence type="predicted"/>
<name>A0A829R776_LISGR</name>
<protein>
    <submittedName>
        <fullName evidence="1">Uncharacterized protein</fullName>
    </submittedName>
</protein>
<dbReference type="Proteomes" id="UP000019251">
    <property type="component" value="Unassembled WGS sequence"/>
</dbReference>
<comment type="caution">
    <text evidence="1">The sequence shown here is derived from an EMBL/GenBank/DDBJ whole genome shotgun (WGS) entry which is preliminary data.</text>
</comment>
<accession>A0A829R776</accession>